<comment type="caution">
    <text evidence="2">The sequence shown here is derived from an EMBL/GenBank/DDBJ whole genome shotgun (WGS) entry which is preliminary data.</text>
</comment>
<dbReference type="AlphaFoldDB" id="W1YJH5"/>
<sequence length="30" mass="3361">MSSKQKTNDPHRDLDTMSGAATDLFNRLPL</sequence>
<dbReference type="EMBL" id="AZMM01003389">
    <property type="protein sequence ID" value="ETJ42642.1"/>
    <property type="molecule type" value="Genomic_DNA"/>
</dbReference>
<reference evidence="2" key="1">
    <citation type="submission" date="2013-12" db="EMBL/GenBank/DDBJ databases">
        <title>A Varibaculum cambriense genome reconstructed from a premature infant gut community with otherwise low bacterial novelty that shifts toward anaerobic metabolism during the third week of life.</title>
        <authorList>
            <person name="Brown C.T."/>
            <person name="Sharon I."/>
            <person name="Thomas B.C."/>
            <person name="Castelle C.J."/>
            <person name="Morowitz M.J."/>
            <person name="Banfield J.F."/>
        </authorList>
    </citation>
    <scope>NUCLEOTIDE SEQUENCE</scope>
</reference>
<accession>W1YJH5</accession>
<protein>
    <submittedName>
        <fullName evidence="2">Uncharacterized protein</fullName>
    </submittedName>
</protein>
<feature type="non-terminal residue" evidence="2">
    <location>
        <position position="30"/>
    </location>
</feature>
<evidence type="ECO:0000313" key="2">
    <source>
        <dbReference type="EMBL" id="ETJ42642.1"/>
    </source>
</evidence>
<feature type="compositionally biased region" description="Basic and acidic residues" evidence="1">
    <location>
        <begin position="1"/>
        <end position="15"/>
    </location>
</feature>
<proteinExistence type="predicted"/>
<evidence type="ECO:0000256" key="1">
    <source>
        <dbReference type="SAM" id="MobiDB-lite"/>
    </source>
</evidence>
<name>W1YJH5_9ZZZZ</name>
<organism evidence="2">
    <name type="scientific">human gut metagenome</name>
    <dbReference type="NCBI Taxonomy" id="408170"/>
    <lineage>
        <taxon>unclassified sequences</taxon>
        <taxon>metagenomes</taxon>
        <taxon>organismal metagenomes</taxon>
    </lineage>
</organism>
<feature type="region of interest" description="Disordered" evidence="1">
    <location>
        <begin position="1"/>
        <end position="30"/>
    </location>
</feature>
<gene>
    <name evidence="2" type="ORF">Q604_UNBC03389G0002</name>
</gene>